<feature type="region of interest" description="Disordered" evidence="11">
    <location>
        <begin position="329"/>
        <end position="359"/>
    </location>
</feature>
<dbReference type="KEGG" id="ppp:112277479"/>
<dbReference type="FunFam" id="2.170.270.10:FF:000035">
    <property type="entry name" value="Histone-lysine N-methyltransferase"/>
    <property type="match status" value="1"/>
</dbReference>
<feature type="region of interest" description="Disordered" evidence="11">
    <location>
        <begin position="85"/>
        <end position="109"/>
    </location>
</feature>
<organism evidence="16">
    <name type="scientific">Physcomitrium patens</name>
    <name type="common">Spreading-leaved earth moss</name>
    <name type="synonym">Physcomitrella patens</name>
    <dbReference type="NCBI Taxonomy" id="3218"/>
    <lineage>
        <taxon>Eukaryota</taxon>
        <taxon>Viridiplantae</taxon>
        <taxon>Streptophyta</taxon>
        <taxon>Embryophyta</taxon>
        <taxon>Bryophyta</taxon>
        <taxon>Bryophytina</taxon>
        <taxon>Bryopsida</taxon>
        <taxon>Funariidae</taxon>
        <taxon>Funariales</taxon>
        <taxon>Funariaceae</taxon>
        <taxon>Physcomitrium</taxon>
    </lineage>
</organism>
<feature type="compositionally biased region" description="Polar residues" evidence="11">
    <location>
        <begin position="1175"/>
        <end position="1207"/>
    </location>
</feature>
<dbReference type="PROSITE" id="PS51215">
    <property type="entry name" value="AWS"/>
    <property type="match status" value="1"/>
</dbReference>
<feature type="domain" description="Post-SET" evidence="13">
    <location>
        <begin position="865"/>
        <end position="881"/>
    </location>
</feature>
<evidence type="ECO:0000313" key="18">
    <source>
        <dbReference type="Proteomes" id="UP000006727"/>
    </source>
</evidence>
<dbReference type="OrthoDB" id="422362at2759"/>
<evidence type="ECO:0000313" key="16">
    <source>
        <dbReference type="EMBL" id="PNR59797.1"/>
    </source>
</evidence>
<keyword evidence="6" id="KW-0949">S-adenosyl-L-methionine</keyword>
<dbReference type="SMART" id="SM00508">
    <property type="entry name" value="PostSET"/>
    <property type="match status" value="1"/>
</dbReference>
<gene>
    <name evidence="17" type="primary">LOC112277479</name>
    <name evidence="16" type="ORF">PHYPA_002589</name>
</gene>
<accession>A0A2K1L195</accession>
<dbReference type="STRING" id="3218.A0A2K1L195"/>
<dbReference type="GO" id="GO:0005634">
    <property type="term" value="C:nucleus"/>
    <property type="evidence" value="ECO:0000318"/>
    <property type="project" value="GO_Central"/>
</dbReference>
<feature type="region of interest" description="Disordered" evidence="11">
    <location>
        <begin position="1456"/>
        <end position="1598"/>
    </location>
</feature>
<dbReference type="Pfam" id="PF07496">
    <property type="entry name" value="zf-CW"/>
    <property type="match status" value="1"/>
</dbReference>
<reference evidence="17" key="3">
    <citation type="submission" date="2020-12" db="UniProtKB">
        <authorList>
            <consortium name="EnsemblPlants"/>
        </authorList>
    </citation>
    <scope>IDENTIFICATION</scope>
</reference>
<evidence type="ECO:0000256" key="6">
    <source>
        <dbReference type="ARBA" id="ARBA00022691"/>
    </source>
</evidence>
<keyword evidence="9" id="KW-0862">Zinc</keyword>
<evidence type="ECO:0000259" key="13">
    <source>
        <dbReference type="PROSITE" id="PS50868"/>
    </source>
</evidence>
<evidence type="ECO:0000256" key="3">
    <source>
        <dbReference type="ARBA" id="ARBA00022454"/>
    </source>
</evidence>
<dbReference type="EnsemblPlants" id="Pp3c2_12540V3.2">
    <property type="protein sequence ID" value="Pp3c2_12540V3.2"/>
    <property type="gene ID" value="Pp3c2_12540"/>
</dbReference>
<dbReference type="Gene3D" id="2.170.270.10">
    <property type="entry name" value="SET domain"/>
    <property type="match status" value="1"/>
</dbReference>
<dbReference type="GeneID" id="112277479"/>
<comment type="subcellular location">
    <subcellularLocation>
        <location evidence="2">Chromosome</location>
    </subcellularLocation>
    <subcellularLocation>
        <location evidence="1">Nucleus</location>
    </subcellularLocation>
</comment>
<dbReference type="RefSeq" id="XP_024365663.1">
    <property type="nucleotide sequence ID" value="XM_024509895.2"/>
</dbReference>
<reference evidence="16 18" key="1">
    <citation type="journal article" date="2008" name="Science">
        <title>The Physcomitrella genome reveals evolutionary insights into the conquest of land by plants.</title>
        <authorList>
            <person name="Rensing S."/>
            <person name="Lang D."/>
            <person name="Zimmer A."/>
            <person name="Terry A."/>
            <person name="Salamov A."/>
            <person name="Shapiro H."/>
            <person name="Nishiyama T."/>
            <person name="Perroud P.-F."/>
            <person name="Lindquist E."/>
            <person name="Kamisugi Y."/>
            <person name="Tanahashi T."/>
            <person name="Sakakibara K."/>
            <person name="Fujita T."/>
            <person name="Oishi K."/>
            <person name="Shin-I T."/>
            <person name="Kuroki Y."/>
            <person name="Toyoda A."/>
            <person name="Suzuki Y."/>
            <person name="Hashimoto A."/>
            <person name="Yamaguchi K."/>
            <person name="Sugano A."/>
            <person name="Kohara Y."/>
            <person name="Fujiyama A."/>
            <person name="Anterola A."/>
            <person name="Aoki S."/>
            <person name="Ashton N."/>
            <person name="Barbazuk W.B."/>
            <person name="Barker E."/>
            <person name="Bennetzen J."/>
            <person name="Bezanilla M."/>
            <person name="Blankenship R."/>
            <person name="Cho S.H."/>
            <person name="Dutcher S."/>
            <person name="Estelle M."/>
            <person name="Fawcett J.A."/>
            <person name="Gundlach H."/>
            <person name="Hanada K."/>
            <person name="Heyl A."/>
            <person name="Hicks K.A."/>
            <person name="Hugh J."/>
            <person name="Lohr M."/>
            <person name="Mayer K."/>
            <person name="Melkozernov A."/>
            <person name="Murata T."/>
            <person name="Nelson D."/>
            <person name="Pils B."/>
            <person name="Prigge M."/>
            <person name="Reiss B."/>
            <person name="Renner T."/>
            <person name="Rombauts S."/>
            <person name="Rushton P."/>
            <person name="Sanderfoot A."/>
            <person name="Schween G."/>
            <person name="Shiu S.-H."/>
            <person name="Stueber K."/>
            <person name="Theodoulou F.L."/>
            <person name="Tu H."/>
            <person name="Van de Peer Y."/>
            <person name="Verrier P.J."/>
            <person name="Waters E."/>
            <person name="Wood A."/>
            <person name="Yang L."/>
            <person name="Cove D."/>
            <person name="Cuming A."/>
            <person name="Hasebe M."/>
            <person name="Lucas S."/>
            <person name="Mishler D.B."/>
            <person name="Reski R."/>
            <person name="Grigoriev I."/>
            <person name="Quatrano R.S."/>
            <person name="Boore J.L."/>
        </authorList>
    </citation>
    <scope>NUCLEOTIDE SEQUENCE [LARGE SCALE GENOMIC DNA]</scope>
    <source>
        <strain evidence="17 18">cv. Gransden 2004</strain>
    </source>
</reference>
<dbReference type="GO" id="GO:0000785">
    <property type="term" value="C:chromatin"/>
    <property type="evidence" value="ECO:0000318"/>
    <property type="project" value="GO_Central"/>
</dbReference>
<dbReference type="InterPro" id="IPR006560">
    <property type="entry name" value="AWS_dom"/>
</dbReference>
<evidence type="ECO:0000256" key="1">
    <source>
        <dbReference type="ARBA" id="ARBA00004123"/>
    </source>
</evidence>
<feature type="compositionally biased region" description="Basic and acidic residues" evidence="11">
    <location>
        <begin position="424"/>
        <end position="434"/>
    </location>
</feature>
<feature type="compositionally biased region" description="Basic residues" evidence="11">
    <location>
        <begin position="99"/>
        <end position="108"/>
    </location>
</feature>
<feature type="compositionally biased region" description="Polar residues" evidence="11">
    <location>
        <begin position="471"/>
        <end position="484"/>
    </location>
</feature>
<keyword evidence="10" id="KW-0539">Nucleus</keyword>
<feature type="domain" description="CW-type" evidence="14">
    <location>
        <begin position="571"/>
        <end position="625"/>
    </location>
</feature>
<feature type="compositionally biased region" description="Polar residues" evidence="11">
    <location>
        <begin position="1535"/>
        <end position="1569"/>
    </location>
</feature>
<evidence type="ECO:0000256" key="7">
    <source>
        <dbReference type="ARBA" id="ARBA00022723"/>
    </source>
</evidence>
<evidence type="ECO:0000256" key="5">
    <source>
        <dbReference type="ARBA" id="ARBA00022679"/>
    </source>
</evidence>
<evidence type="ECO:0000256" key="8">
    <source>
        <dbReference type="ARBA" id="ARBA00022771"/>
    </source>
</evidence>
<dbReference type="Gene3D" id="3.30.40.100">
    <property type="match status" value="1"/>
</dbReference>
<evidence type="ECO:0000313" key="17">
    <source>
        <dbReference type="EnsemblPlants" id="Pp3c2_12540V3.1"/>
    </source>
</evidence>
<evidence type="ECO:0000259" key="12">
    <source>
        <dbReference type="PROSITE" id="PS50280"/>
    </source>
</evidence>
<feature type="region of interest" description="Disordered" evidence="11">
    <location>
        <begin position="1158"/>
        <end position="1349"/>
    </location>
</feature>
<feature type="region of interest" description="Disordered" evidence="11">
    <location>
        <begin position="535"/>
        <end position="569"/>
    </location>
</feature>
<dbReference type="PROSITE" id="PS51050">
    <property type="entry name" value="ZF_CW"/>
    <property type="match status" value="1"/>
</dbReference>
<dbReference type="GO" id="GO:0032259">
    <property type="term" value="P:methylation"/>
    <property type="evidence" value="ECO:0007669"/>
    <property type="project" value="UniProtKB-KW"/>
</dbReference>
<feature type="compositionally biased region" description="Polar residues" evidence="11">
    <location>
        <begin position="1586"/>
        <end position="1598"/>
    </location>
</feature>
<dbReference type="Proteomes" id="UP000006727">
    <property type="component" value="Chromosome 2"/>
</dbReference>
<dbReference type="InterPro" id="IPR050777">
    <property type="entry name" value="SET2_Histone-Lys_MeTrsfase"/>
</dbReference>
<dbReference type="PANTHER" id="PTHR22884">
    <property type="entry name" value="SET DOMAIN PROTEINS"/>
    <property type="match status" value="1"/>
</dbReference>
<keyword evidence="18" id="KW-1185">Reference proteome</keyword>
<dbReference type="SUPFAM" id="SSF82199">
    <property type="entry name" value="SET domain"/>
    <property type="match status" value="1"/>
</dbReference>
<feature type="compositionally biased region" description="Polar residues" evidence="11">
    <location>
        <begin position="436"/>
        <end position="459"/>
    </location>
</feature>
<dbReference type="InterPro" id="IPR046341">
    <property type="entry name" value="SET_dom_sf"/>
</dbReference>
<feature type="compositionally biased region" description="Pro residues" evidence="11">
    <location>
        <begin position="1456"/>
        <end position="1468"/>
    </location>
</feature>
<dbReference type="Pfam" id="PF00856">
    <property type="entry name" value="SET"/>
    <property type="match status" value="1"/>
</dbReference>
<keyword evidence="4" id="KW-0489">Methyltransferase</keyword>
<proteinExistence type="predicted"/>
<feature type="compositionally biased region" description="Low complexity" evidence="11">
    <location>
        <begin position="1275"/>
        <end position="1308"/>
    </location>
</feature>
<feature type="compositionally biased region" description="Low complexity" evidence="11">
    <location>
        <begin position="1233"/>
        <end position="1248"/>
    </location>
</feature>
<protein>
    <recommendedName>
        <fullName evidence="19">Histone-lysine N-methyltransferase ASHH2-like</fullName>
    </recommendedName>
</protein>
<evidence type="ECO:0000256" key="9">
    <source>
        <dbReference type="ARBA" id="ARBA00022833"/>
    </source>
</evidence>
<evidence type="ECO:0008006" key="19">
    <source>
        <dbReference type="Google" id="ProtNLM"/>
    </source>
</evidence>
<dbReference type="CDD" id="cd19172">
    <property type="entry name" value="SET_SETD2"/>
    <property type="match status" value="1"/>
</dbReference>
<feature type="domain" description="AWS" evidence="15">
    <location>
        <begin position="688"/>
        <end position="738"/>
    </location>
</feature>
<dbReference type="PaxDb" id="3218-PP1S183_22V6.1"/>
<dbReference type="InterPro" id="IPR044437">
    <property type="entry name" value="SETD2/Set2_SET"/>
</dbReference>
<dbReference type="PROSITE" id="PS50868">
    <property type="entry name" value="POST_SET"/>
    <property type="match status" value="1"/>
</dbReference>
<feature type="region of interest" description="Disordered" evidence="11">
    <location>
        <begin position="465"/>
        <end position="484"/>
    </location>
</feature>
<evidence type="ECO:0000259" key="15">
    <source>
        <dbReference type="PROSITE" id="PS51215"/>
    </source>
</evidence>
<dbReference type="GO" id="GO:0046975">
    <property type="term" value="F:histone H3K36 methyltransferase activity"/>
    <property type="evidence" value="ECO:0000318"/>
    <property type="project" value="GO_Central"/>
</dbReference>
<dbReference type="Gramene" id="Pp3c2_12540V3.2">
    <property type="protein sequence ID" value="Pp3c2_12540V3.2"/>
    <property type="gene ID" value="Pp3c2_12540"/>
</dbReference>
<feature type="compositionally biased region" description="Polar residues" evidence="11">
    <location>
        <begin position="535"/>
        <end position="545"/>
    </location>
</feature>
<feature type="region of interest" description="Disordered" evidence="11">
    <location>
        <begin position="424"/>
        <end position="459"/>
    </location>
</feature>
<dbReference type="InterPro" id="IPR011124">
    <property type="entry name" value="Znf_CW"/>
</dbReference>
<dbReference type="EnsemblPlants" id="Pp3c2_12540V3.1">
    <property type="protein sequence ID" value="Pp3c2_12540V3.1"/>
    <property type="gene ID" value="Pp3c2_12540"/>
</dbReference>
<keyword evidence="7" id="KW-0479">Metal-binding</keyword>
<evidence type="ECO:0000256" key="4">
    <source>
        <dbReference type="ARBA" id="ARBA00022603"/>
    </source>
</evidence>
<dbReference type="GO" id="GO:0006355">
    <property type="term" value="P:regulation of DNA-templated transcription"/>
    <property type="evidence" value="ECO:0000318"/>
    <property type="project" value="GO_Central"/>
</dbReference>
<dbReference type="FunFam" id="3.30.40.100:FF:000006">
    <property type="entry name" value="Histone-lysine N-methyltransferase"/>
    <property type="match status" value="1"/>
</dbReference>
<keyword evidence="5" id="KW-0808">Transferase</keyword>
<sequence length="1725" mass="186446">MAPTVKCAHPEGSETLEGGYVTGLSRELEGILFNIVESGNVQWSDSKCSMELIDQRTVSDIPALDDGRRRSSRLKGKVSFKNAGVCGGSSPASKEPSGSRKKGGRKKTPVLENVQSIEDSVEELKSDVKVEAFPQELAIKSENVGANAVDNRALAGSASTSEEPTLLHGTGEGKVAKVKKLDDLDISDESLCMDREGAGATGPVVDTRGDFCDSNIFENLQSIVNLHPEENVIHNEIPSVSKSGAHEMIEIQVANTSEVNLMNEGSRKNETGLVKAYNGGLRTEKSVSHDVTDLKIVQKNCETTAEATTVPTGSETGLVLSDFKEEAVSRGSNSASKAGDDTLKLNGNDGEDSSSVTSQDDIAHTLAVSVDKDTKVASGDSATGGVSIVASNTSSNDMHMVTSPELLREETTHSIYRKQMLVHSKEGHEDDVHVGSRNSSEGRFSRVSPSKSRTSALSSQLLMSENDVKQRTSNSISEGRAMTPTTFEATSLRLDEVEGRFLLVQKSDSLKSVNQVIGLSTGDVVGALKVESSSEVTRNLSSHTDNAAGGEDDSSGVTEGDGEKVDESASINSKAGWVKCDDCNKWRSIPVDLAEKIGETNAYWSCKENPNKQFADCSIPQVKSNEEINRDLGISESSLCNEDEDEEHDETCDSKPMYNGIQENGQSVWTLIKRNIFKHRSQKHQDADEAMVCQCAPPKPGEVGCGEDCLNRMLNVECLPQQCPCGPFCTNQQFQKRLYANVELFRCGKKGHGLRALENIPRGTFIIEYVGEVLDMPSFEARQKEYSMNSQKHFYFMTLSANEIIDACSKGNLGRFINHSCEPNCQTEKWMVDGEVCIGLFAIRDVKKGEEVTFDYNFVRVGGADAKKCECGANKCRGFIGVDPDTPQNVVDIDSDDGEDPEPIMLCAESDEDLDGNAEKGKEGAAKKARITAGSESVLKNNWKLRGVKRKFYVGGAKDIESPKKSRRVKTAAVPKLGSHRLAPSRVFAGSRSGIRRTYQSDVEEKLGELTNESGGLRKQRDTAKQYLKLLVLTAASGGSVNGAAACSARDLSMLLEALLKTQKLSLLKDIMNKNGLQMFHNLLKQFRKSFEKRPILRKLLKVLDYLAKNRVLTVEHIFSPPRSGTECFSDTLFDLSRHDDMEVQNMARTFRKLYVPPRPHKTITSTERPLAKPSLQQTPVTLSSSSAVEFSHGGSSANNSAEQPSTVLGGPVEGTSANPPTTSRRKRPSRWDTVSDTETATTTSVSAGFGVCHGASQHHPQGCLSEEANPSFTPRSQLPAPSASQQPSAVQSPSVPSDPSQRPSVSSTPAGIPGRPAGPFPPVQHHGGHHMVQPGVIQHQGFPPGHVPVGLPGHRQAIPSGPMLMGLPRGPMGNEVPPMSQRSYSGGKLPRSDMLSGPHPMQGGPLQVPAAGVHHTAFPYHLGQPNQASASMHGVPPVQWPSMYAMGGPMFGGPPLAPPPPPLPPSGIPWGHNGSRSMEGFAGNASRLNKEAPEASGGQAKRGYPASQSSSTKTVSNEPTGSDTAGEPPVPGISPTSLRGSRTSERTLSSASEPAQGSLRSHNESSVTRLEAPPHIQRDDYGARTTGNDFKASNCSRNMPNNVGSILQAHSHPDYIESVHDNGQRVMSWETPECSSFHHHVSGMVRARVEMKQLVHYKDFEKFCRKLTEVVTRKEIKKYRENKTQGMAKVILRSKLVEKVDAYVDLQIGLYSKSNKLKSGEGQS</sequence>
<evidence type="ECO:0000256" key="2">
    <source>
        <dbReference type="ARBA" id="ARBA00004286"/>
    </source>
</evidence>
<evidence type="ECO:0000259" key="14">
    <source>
        <dbReference type="PROSITE" id="PS51050"/>
    </source>
</evidence>
<name>A0A2K1L195_PHYPA</name>
<evidence type="ECO:0000256" key="10">
    <source>
        <dbReference type="ARBA" id="ARBA00023242"/>
    </source>
</evidence>
<dbReference type="Pfam" id="PF17907">
    <property type="entry name" value="AWS"/>
    <property type="match status" value="1"/>
</dbReference>
<dbReference type="SMART" id="SM00570">
    <property type="entry name" value="AWS"/>
    <property type="match status" value="1"/>
</dbReference>
<dbReference type="SMART" id="SM00317">
    <property type="entry name" value="SET"/>
    <property type="match status" value="1"/>
</dbReference>
<dbReference type="InterPro" id="IPR001214">
    <property type="entry name" value="SET_dom"/>
</dbReference>
<dbReference type="PROSITE" id="PS50280">
    <property type="entry name" value="SET"/>
    <property type="match status" value="1"/>
</dbReference>
<dbReference type="EMBL" id="ABEU02000002">
    <property type="protein sequence ID" value="PNR59797.1"/>
    <property type="molecule type" value="Genomic_DNA"/>
</dbReference>
<feature type="compositionally biased region" description="Polar residues" evidence="11">
    <location>
        <begin position="1507"/>
        <end position="1524"/>
    </location>
</feature>
<dbReference type="InterPro" id="IPR003616">
    <property type="entry name" value="Post-SET_dom"/>
</dbReference>
<dbReference type="GO" id="GO:0008270">
    <property type="term" value="F:zinc ion binding"/>
    <property type="evidence" value="ECO:0007669"/>
    <property type="project" value="UniProtKB-KW"/>
</dbReference>
<keyword evidence="3" id="KW-0158">Chromosome</keyword>
<feature type="domain" description="SET" evidence="12">
    <location>
        <begin position="740"/>
        <end position="857"/>
    </location>
</feature>
<keyword evidence="8" id="KW-0863">Zinc-finger</keyword>
<dbReference type="Gramene" id="Pp3c2_12540V3.1">
    <property type="protein sequence ID" value="Pp3c2_12540V3.1"/>
    <property type="gene ID" value="Pp3c2_12540"/>
</dbReference>
<reference evidence="16 18" key="2">
    <citation type="journal article" date="2018" name="Plant J.">
        <title>The Physcomitrella patens chromosome-scale assembly reveals moss genome structure and evolution.</title>
        <authorList>
            <person name="Lang D."/>
            <person name="Ullrich K.K."/>
            <person name="Murat F."/>
            <person name="Fuchs J."/>
            <person name="Jenkins J."/>
            <person name="Haas F.B."/>
            <person name="Piednoel M."/>
            <person name="Gundlach H."/>
            <person name="Van Bel M."/>
            <person name="Meyberg R."/>
            <person name="Vives C."/>
            <person name="Morata J."/>
            <person name="Symeonidi A."/>
            <person name="Hiss M."/>
            <person name="Muchero W."/>
            <person name="Kamisugi Y."/>
            <person name="Saleh O."/>
            <person name="Blanc G."/>
            <person name="Decker E.L."/>
            <person name="van Gessel N."/>
            <person name="Grimwood J."/>
            <person name="Hayes R.D."/>
            <person name="Graham S.W."/>
            <person name="Gunter L.E."/>
            <person name="McDaniel S.F."/>
            <person name="Hoernstein S.N.W."/>
            <person name="Larsson A."/>
            <person name="Li F.W."/>
            <person name="Perroud P.F."/>
            <person name="Phillips J."/>
            <person name="Ranjan P."/>
            <person name="Rokshar D.S."/>
            <person name="Rothfels C.J."/>
            <person name="Schneider L."/>
            <person name="Shu S."/>
            <person name="Stevenson D.W."/>
            <person name="Thummler F."/>
            <person name="Tillich M."/>
            <person name="Villarreal Aguilar J.C."/>
            <person name="Widiez T."/>
            <person name="Wong G.K."/>
            <person name="Wymore A."/>
            <person name="Zhang Y."/>
            <person name="Zimmer A.D."/>
            <person name="Quatrano R.S."/>
            <person name="Mayer K.F.X."/>
            <person name="Goodstein D."/>
            <person name="Casacuberta J.M."/>
            <person name="Vandepoele K."/>
            <person name="Reski R."/>
            <person name="Cuming A.C."/>
            <person name="Tuskan G.A."/>
            <person name="Maumus F."/>
            <person name="Salse J."/>
            <person name="Schmutz J."/>
            <person name="Rensing S.A."/>
        </authorList>
    </citation>
    <scope>NUCLEOTIDE SEQUENCE [LARGE SCALE GENOMIC DNA]</scope>
    <source>
        <strain evidence="17 18">cv. Gransden 2004</strain>
    </source>
</reference>
<evidence type="ECO:0000256" key="11">
    <source>
        <dbReference type="SAM" id="MobiDB-lite"/>
    </source>
</evidence>